<sequence>MSQSITRWTHFAWGPCATCQPNISLWLCIIAYPARTKQSVPAISSPNLFALVCLQNCTYCAHGPVPCLIIELGWTPSFPSAINSRLSGLPTPSLHPQTKHCNTRRVPSVHFPAKRTSHDQCKENCSTRKEVAEDGSPWEEAAGHETIKRSQRMLASSGRQGALRCVHRRWEAVRGAIGVPWHDSLQ</sequence>
<evidence type="ECO:0000313" key="1">
    <source>
        <dbReference type="EMBL" id="JAD69785.1"/>
    </source>
</evidence>
<accession>A0A0A9C8Q5</accession>
<proteinExistence type="predicted"/>
<dbReference type="EMBL" id="GBRH01228110">
    <property type="protein sequence ID" value="JAD69785.1"/>
    <property type="molecule type" value="Transcribed_RNA"/>
</dbReference>
<name>A0A0A9C8Q5_ARUDO</name>
<reference evidence="1" key="1">
    <citation type="submission" date="2014-09" db="EMBL/GenBank/DDBJ databases">
        <authorList>
            <person name="Magalhaes I.L.F."/>
            <person name="Oliveira U."/>
            <person name="Santos F.R."/>
            <person name="Vidigal T.H.D.A."/>
            <person name="Brescovit A.D."/>
            <person name="Santos A.J."/>
        </authorList>
    </citation>
    <scope>NUCLEOTIDE SEQUENCE</scope>
    <source>
        <tissue evidence="1">Shoot tissue taken approximately 20 cm above the soil surface</tissue>
    </source>
</reference>
<organism evidence="1">
    <name type="scientific">Arundo donax</name>
    <name type="common">Giant reed</name>
    <name type="synonym">Donax arundinaceus</name>
    <dbReference type="NCBI Taxonomy" id="35708"/>
    <lineage>
        <taxon>Eukaryota</taxon>
        <taxon>Viridiplantae</taxon>
        <taxon>Streptophyta</taxon>
        <taxon>Embryophyta</taxon>
        <taxon>Tracheophyta</taxon>
        <taxon>Spermatophyta</taxon>
        <taxon>Magnoliopsida</taxon>
        <taxon>Liliopsida</taxon>
        <taxon>Poales</taxon>
        <taxon>Poaceae</taxon>
        <taxon>PACMAD clade</taxon>
        <taxon>Arundinoideae</taxon>
        <taxon>Arundineae</taxon>
        <taxon>Arundo</taxon>
    </lineage>
</organism>
<protein>
    <submittedName>
        <fullName evidence="1">Uncharacterized protein</fullName>
    </submittedName>
</protein>
<dbReference type="AlphaFoldDB" id="A0A0A9C8Q5"/>
<reference evidence="1" key="2">
    <citation type="journal article" date="2015" name="Data Brief">
        <title>Shoot transcriptome of the giant reed, Arundo donax.</title>
        <authorList>
            <person name="Barrero R.A."/>
            <person name="Guerrero F.D."/>
            <person name="Moolhuijzen P."/>
            <person name="Goolsby J.A."/>
            <person name="Tidwell J."/>
            <person name="Bellgard S.E."/>
            <person name="Bellgard M.I."/>
        </authorList>
    </citation>
    <scope>NUCLEOTIDE SEQUENCE</scope>
    <source>
        <tissue evidence="1">Shoot tissue taken approximately 20 cm above the soil surface</tissue>
    </source>
</reference>